<dbReference type="RefSeq" id="WP_131761341.1">
    <property type="nucleotide sequence ID" value="NZ_CAACUY010000160.1"/>
</dbReference>
<dbReference type="Proteomes" id="UP001597063">
    <property type="component" value="Unassembled WGS sequence"/>
</dbReference>
<dbReference type="Pfam" id="PF00441">
    <property type="entry name" value="Acyl-CoA_dh_1"/>
    <property type="match status" value="1"/>
</dbReference>
<evidence type="ECO:0000256" key="5">
    <source>
        <dbReference type="RuleBase" id="RU362125"/>
    </source>
</evidence>
<feature type="domain" description="Acyl-CoA dehydrogenase/oxidase N-terminal" evidence="8">
    <location>
        <begin position="42"/>
        <end position="129"/>
    </location>
</feature>
<evidence type="ECO:0000313" key="10">
    <source>
        <dbReference type="Proteomes" id="UP001597063"/>
    </source>
</evidence>
<gene>
    <name evidence="9" type="ORF">ACFQZM_12015</name>
</gene>
<dbReference type="Gene3D" id="1.10.540.10">
    <property type="entry name" value="Acyl-CoA dehydrogenase/oxidase, N-terminal domain"/>
    <property type="match status" value="1"/>
</dbReference>
<organism evidence="9 10">
    <name type="scientific">Actinomadura fibrosa</name>
    <dbReference type="NCBI Taxonomy" id="111802"/>
    <lineage>
        <taxon>Bacteria</taxon>
        <taxon>Bacillati</taxon>
        <taxon>Actinomycetota</taxon>
        <taxon>Actinomycetes</taxon>
        <taxon>Streptosporangiales</taxon>
        <taxon>Thermomonosporaceae</taxon>
        <taxon>Actinomadura</taxon>
    </lineage>
</organism>
<keyword evidence="5 9" id="KW-0560">Oxidoreductase</keyword>
<evidence type="ECO:0000256" key="2">
    <source>
        <dbReference type="ARBA" id="ARBA00009347"/>
    </source>
</evidence>
<evidence type="ECO:0000313" key="9">
    <source>
        <dbReference type="EMBL" id="MFD0685226.1"/>
    </source>
</evidence>
<feature type="domain" description="Acyl-CoA dehydrogenase/oxidase C-terminal" evidence="6">
    <location>
        <begin position="239"/>
        <end position="390"/>
    </location>
</feature>
<dbReference type="InterPro" id="IPR006091">
    <property type="entry name" value="Acyl-CoA_Oxase/DH_mid-dom"/>
</dbReference>
<dbReference type="InterPro" id="IPR037069">
    <property type="entry name" value="AcylCoA_DH/ox_N_sf"/>
</dbReference>
<comment type="cofactor">
    <cofactor evidence="1 5">
        <name>FAD</name>
        <dbReference type="ChEBI" id="CHEBI:57692"/>
    </cofactor>
</comment>
<dbReference type="Gene3D" id="2.40.110.10">
    <property type="entry name" value="Butyryl-CoA Dehydrogenase, subunit A, domain 2"/>
    <property type="match status" value="1"/>
</dbReference>
<dbReference type="Gene3D" id="1.20.140.10">
    <property type="entry name" value="Butyryl-CoA Dehydrogenase, subunit A, domain 3"/>
    <property type="match status" value="1"/>
</dbReference>
<reference evidence="10" key="1">
    <citation type="journal article" date="2019" name="Int. J. Syst. Evol. Microbiol.">
        <title>The Global Catalogue of Microorganisms (GCM) 10K type strain sequencing project: providing services to taxonomists for standard genome sequencing and annotation.</title>
        <authorList>
            <consortium name="The Broad Institute Genomics Platform"/>
            <consortium name="The Broad Institute Genome Sequencing Center for Infectious Disease"/>
            <person name="Wu L."/>
            <person name="Ma J."/>
        </authorList>
    </citation>
    <scope>NUCLEOTIDE SEQUENCE [LARGE SCALE GENOMIC DNA]</scope>
    <source>
        <strain evidence="10">JCM 9371</strain>
    </source>
</reference>
<evidence type="ECO:0000259" key="8">
    <source>
        <dbReference type="Pfam" id="PF02771"/>
    </source>
</evidence>
<dbReference type="EMBL" id="JBHTGP010000006">
    <property type="protein sequence ID" value="MFD0685226.1"/>
    <property type="molecule type" value="Genomic_DNA"/>
</dbReference>
<evidence type="ECO:0000256" key="4">
    <source>
        <dbReference type="ARBA" id="ARBA00022827"/>
    </source>
</evidence>
<dbReference type="InterPro" id="IPR009100">
    <property type="entry name" value="AcylCoA_DH/oxidase_NM_dom_sf"/>
</dbReference>
<evidence type="ECO:0000259" key="6">
    <source>
        <dbReference type="Pfam" id="PF00441"/>
    </source>
</evidence>
<accession>A0ABW2XL36</accession>
<dbReference type="InterPro" id="IPR013786">
    <property type="entry name" value="AcylCoA_DH/ox_N"/>
</dbReference>
<keyword evidence="10" id="KW-1185">Reference proteome</keyword>
<dbReference type="InterPro" id="IPR046373">
    <property type="entry name" value="Acyl-CoA_Oxase/DH_mid-dom_sf"/>
</dbReference>
<keyword evidence="3 5" id="KW-0285">Flavoprotein</keyword>
<dbReference type="PANTHER" id="PTHR43884">
    <property type="entry name" value="ACYL-COA DEHYDROGENASE"/>
    <property type="match status" value="1"/>
</dbReference>
<evidence type="ECO:0000256" key="3">
    <source>
        <dbReference type="ARBA" id="ARBA00022630"/>
    </source>
</evidence>
<dbReference type="PANTHER" id="PTHR43884:SF19">
    <property type="entry name" value="ACYL-COA DEHYDROGENASE FADE4-RELATED"/>
    <property type="match status" value="1"/>
</dbReference>
<dbReference type="GO" id="GO:0016491">
    <property type="term" value="F:oxidoreductase activity"/>
    <property type="evidence" value="ECO:0007669"/>
    <property type="project" value="UniProtKB-KW"/>
</dbReference>
<feature type="domain" description="Acyl-CoA oxidase/dehydrogenase middle" evidence="7">
    <location>
        <begin position="133"/>
        <end position="226"/>
    </location>
</feature>
<keyword evidence="4 5" id="KW-0274">FAD</keyword>
<sequence length="589" mass="64053">MDRKVPARAVLSPAHRIAADLDAYLGDPMDDEAGPFSYKAIVEAEERDEIPPGAVDAVRAWGFPAYLVPTQLGGRLTTLEELFFVTRGISRRSVTVAVMYGSGLLAVNPVWLWGDDRQRATVADGVLRGDLACFGVSEADHGSDVMASESQAAQEGDDLVLNGTKWPVGNATRGRFVTTYAKTGTRDFSLLLVDKRELAPQSWSVLPPVRTVGLRGHDLSGVAFHDARIPASAVIGRRGSGLVQTLKTLQITRTAIAALSVGTMDAVVRIGMEYSRQRTLYGADIYHIPVIRDHLVKTHLDLLIAECVAIPVARCLTVAPGRLSLWSSIVKYFVPVLGEEVVASIGTVLAARGYLREGVAHGVFQKLQRDHAIASIFEGTTHVNLANVAGQLPFLVTQPDETGKEDELLADLFQWTRTPPAWQPDGRLLQLTNEGRDEVGQRFEAIADELLTAANTHAAPGVAAELKDLVSSIGGLRATLDAGIRANEGDTASVAALARARRYCELHAMASCMLTWIHNRADFGGPFAGGEWLVLCLQRLLQRAQPDTELSEDFLPALEDAMFRSFDEHRWFSLLTMAEDDRSMLQTGE</sequence>
<evidence type="ECO:0000259" key="7">
    <source>
        <dbReference type="Pfam" id="PF02770"/>
    </source>
</evidence>
<comment type="similarity">
    <text evidence="2 5">Belongs to the acyl-CoA dehydrogenase family.</text>
</comment>
<proteinExistence type="inferred from homology"/>
<protein>
    <submittedName>
        <fullName evidence="9">Acyl-CoA dehydrogenase family protein</fullName>
        <ecNumber evidence="9">1.-.-.-</ecNumber>
    </submittedName>
</protein>
<dbReference type="EC" id="1.-.-.-" evidence="9"/>
<name>A0ABW2XL36_9ACTN</name>
<evidence type="ECO:0000256" key="1">
    <source>
        <dbReference type="ARBA" id="ARBA00001974"/>
    </source>
</evidence>
<dbReference type="SUPFAM" id="SSF56645">
    <property type="entry name" value="Acyl-CoA dehydrogenase NM domain-like"/>
    <property type="match status" value="1"/>
</dbReference>
<comment type="caution">
    <text evidence="9">The sequence shown here is derived from an EMBL/GenBank/DDBJ whole genome shotgun (WGS) entry which is preliminary data.</text>
</comment>
<dbReference type="Pfam" id="PF02771">
    <property type="entry name" value="Acyl-CoA_dh_N"/>
    <property type="match status" value="1"/>
</dbReference>
<dbReference type="Pfam" id="PF02770">
    <property type="entry name" value="Acyl-CoA_dh_M"/>
    <property type="match status" value="1"/>
</dbReference>
<dbReference type="InterPro" id="IPR009075">
    <property type="entry name" value="AcylCo_DH/oxidase_C"/>
</dbReference>
<dbReference type="InterPro" id="IPR036250">
    <property type="entry name" value="AcylCo_DH-like_C"/>
</dbReference>
<dbReference type="CDD" id="cd00567">
    <property type="entry name" value="ACAD"/>
    <property type="match status" value="1"/>
</dbReference>
<dbReference type="SUPFAM" id="SSF47203">
    <property type="entry name" value="Acyl-CoA dehydrogenase C-terminal domain-like"/>
    <property type="match status" value="1"/>
</dbReference>